<organism evidence="2 3">
    <name type="scientific">Diplodia seriata</name>
    <dbReference type="NCBI Taxonomy" id="420778"/>
    <lineage>
        <taxon>Eukaryota</taxon>
        <taxon>Fungi</taxon>
        <taxon>Dikarya</taxon>
        <taxon>Ascomycota</taxon>
        <taxon>Pezizomycotina</taxon>
        <taxon>Dothideomycetes</taxon>
        <taxon>Dothideomycetes incertae sedis</taxon>
        <taxon>Botryosphaeriales</taxon>
        <taxon>Botryosphaeriaceae</taxon>
        <taxon>Diplodia</taxon>
    </lineage>
</organism>
<evidence type="ECO:0000313" key="2">
    <source>
        <dbReference type="EMBL" id="KAL0264071.1"/>
    </source>
</evidence>
<dbReference type="Gene3D" id="1.10.510.10">
    <property type="entry name" value="Transferase(Phosphotransferase) domain 1"/>
    <property type="match status" value="1"/>
</dbReference>
<dbReference type="RefSeq" id="XP_066636811.1">
    <property type="nucleotide sequence ID" value="XM_066771532.1"/>
</dbReference>
<dbReference type="PROSITE" id="PS50011">
    <property type="entry name" value="PROTEIN_KINASE_DOM"/>
    <property type="match status" value="1"/>
</dbReference>
<reference evidence="2 3" key="1">
    <citation type="submission" date="2024-02" db="EMBL/GenBank/DDBJ databases">
        <title>De novo assembly and annotation of 12 fungi associated with fruit tree decline syndrome in Ontario, Canada.</title>
        <authorList>
            <person name="Sulman M."/>
            <person name="Ellouze W."/>
            <person name="Ilyukhin E."/>
        </authorList>
    </citation>
    <scope>NUCLEOTIDE SEQUENCE [LARGE SCALE GENOMIC DNA]</scope>
    <source>
        <strain evidence="2 3">FDS-637</strain>
    </source>
</reference>
<gene>
    <name evidence="2" type="ORF">SLS55_000015</name>
</gene>
<dbReference type="GeneID" id="92004100"/>
<feature type="domain" description="Protein kinase" evidence="1">
    <location>
        <begin position="1"/>
        <end position="236"/>
    </location>
</feature>
<evidence type="ECO:0000259" key="1">
    <source>
        <dbReference type="PROSITE" id="PS50011"/>
    </source>
</evidence>
<dbReference type="SUPFAM" id="SSF56112">
    <property type="entry name" value="Protein kinase-like (PK-like)"/>
    <property type="match status" value="1"/>
</dbReference>
<keyword evidence="3" id="KW-1185">Reference proteome</keyword>
<proteinExistence type="predicted"/>
<name>A0ABR3CT47_9PEZI</name>
<sequence>MGIRQFLFAQTPPHPTVSLMTLEDAIREDSFLEVEVPLNQRLKLALRVTEAILFLHSAGFVHKNISSSSVVVLERDYPHCDEVSPYPALDNAYVMGFDLIRGVEARTSKEGAVREADELPRLIWEFDIFQHPDRLQGPSSPRYTKTYDVYSLGVLLLEIGLWEQLPEAIPDLDEENPSSWTEELKAVVPKLSPRTGERYQRLVSWCLGMDGCEIVKEIEFAEQVLDPLDEMVNALS</sequence>
<dbReference type="PANTHER" id="PTHR37542:SF3">
    <property type="entry name" value="PRION-INHIBITION AND PROPAGATION HELO DOMAIN-CONTAINING PROTEIN"/>
    <property type="match status" value="1"/>
</dbReference>
<evidence type="ECO:0000313" key="3">
    <source>
        <dbReference type="Proteomes" id="UP001430584"/>
    </source>
</evidence>
<dbReference type="EMBL" id="JAJVCZ030000001">
    <property type="protein sequence ID" value="KAL0264071.1"/>
    <property type="molecule type" value="Genomic_DNA"/>
</dbReference>
<dbReference type="Proteomes" id="UP001430584">
    <property type="component" value="Unassembled WGS sequence"/>
</dbReference>
<comment type="caution">
    <text evidence="2">The sequence shown here is derived from an EMBL/GenBank/DDBJ whole genome shotgun (WGS) entry which is preliminary data.</text>
</comment>
<dbReference type="PANTHER" id="PTHR37542">
    <property type="entry name" value="HELO DOMAIN-CONTAINING PROTEIN-RELATED"/>
    <property type="match status" value="1"/>
</dbReference>
<dbReference type="InterPro" id="IPR000719">
    <property type="entry name" value="Prot_kinase_dom"/>
</dbReference>
<dbReference type="InterPro" id="IPR011009">
    <property type="entry name" value="Kinase-like_dom_sf"/>
</dbReference>
<accession>A0ABR3CT47</accession>
<protein>
    <recommendedName>
        <fullName evidence="1">Protein kinase domain-containing protein</fullName>
    </recommendedName>
</protein>